<name>A0A5D2QQA7_GOSTO</name>
<sequence>MLFVPKISFLIPMSISHFNPSYALHSSASRIRHGPKLLEKLISQRPSASRMIPLAMPPLPQSATPRLYLPYTILPSVSPRLPTNYTFGHWHFAVAPRDQLLFACQYISCCFSLKFLLFQ</sequence>
<gene>
    <name evidence="1" type="ORF">ES332_A05G382300v1</name>
</gene>
<accession>A0A5D2QQA7</accession>
<proteinExistence type="predicted"/>
<organism evidence="1 2">
    <name type="scientific">Gossypium tomentosum</name>
    <name type="common">Hawaiian cotton</name>
    <name type="synonym">Gossypium sandvicense</name>
    <dbReference type="NCBI Taxonomy" id="34277"/>
    <lineage>
        <taxon>Eukaryota</taxon>
        <taxon>Viridiplantae</taxon>
        <taxon>Streptophyta</taxon>
        <taxon>Embryophyta</taxon>
        <taxon>Tracheophyta</taxon>
        <taxon>Spermatophyta</taxon>
        <taxon>Magnoliopsida</taxon>
        <taxon>eudicotyledons</taxon>
        <taxon>Gunneridae</taxon>
        <taxon>Pentapetalae</taxon>
        <taxon>rosids</taxon>
        <taxon>malvids</taxon>
        <taxon>Malvales</taxon>
        <taxon>Malvaceae</taxon>
        <taxon>Malvoideae</taxon>
        <taxon>Gossypium</taxon>
    </lineage>
</organism>
<reference evidence="1 2" key="1">
    <citation type="submission" date="2019-07" db="EMBL/GenBank/DDBJ databases">
        <title>WGS assembly of Gossypium tomentosum.</title>
        <authorList>
            <person name="Chen Z.J."/>
            <person name="Sreedasyam A."/>
            <person name="Ando A."/>
            <person name="Song Q."/>
            <person name="De L."/>
            <person name="Hulse-Kemp A."/>
            <person name="Ding M."/>
            <person name="Ye W."/>
            <person name="Kirkbride R."/>
            <person name="Jenkins J."/>
            <person name="Plott C."/>
            <person name="Lovell J."/>
            <person name="Lin Y.-M."/>
            <person name="Vaughn R."/>
            <person name="Liu B."/>
            <person name="Li W."/>
            <person name="Simpson S."/>
            <person name="Scheffler B."/>
            <person name="Saski C."/>
            <person name="Grover C."/>
            <person name="Hu G."/>
            <person name="Conover J."/>
            <person name="Carlson J."/>
            <person name="Shu S."/>
            <person name="Boston L."/>
            <person name="Williams M."/>
            <person name="Peterson D."/>
            <person name="Mcgee K."/>
            <person name="Jones D."/>
            <person name="Wendel J."/>
            <person name="Stelly D."/>
            <person name="Grimwood J."/>
            <person name="Schmutz J."/>
        </authorList>
    </citation>
    <scope>NUCLEOTIDE SEQUENCE [LARGE SCALE GENOMIC DNA]</scope>
    <source>
        <strain evidence="1">7179.01</strain>
    </source>
</reference>
<protein>
    <submittedName>
        <fullName evidence="1">Uncharacterized protein</fullName>
    </submittedName>
</protein>
<dbReference type="AlphaFoldDB" id="A0A5D2QQA7"/>
<evidence type="ECO:0000313" key="1">
    <source>
        <dbReference type="EMBL" id="TYI30363.1"/>
    </source>
</evidence>
<dbReference type="Proteomes" id="UP000322667">
    <property type="component" value="Chromosome A05"/>
</dbReference>
<evidence type="ECO:0000313" key="2">
    <source>
        <dbReference type="Proteomes" id="UP000322667"/>
    </source>
</evidence>
<dbReference type="EMBL" id="CM017614">
    <property type="protein sequence ID" value="TYI30363.1"/>
    <property type="molecule type" value="Genomic_DNA"/>
</dbReference>
<keyword evidence="2" id="KW-1185">Reference proteome</keyword>